<evidence type="ECO:0000313" key="2">
    <source>
        <dbReference type="Proteomes" id="UP000821866"/>
    </source>
</evidence>
<proteinExistence type="predicted"/>
<gene>
    <name evidence="1" type="ORF">HPB51_004921</name>
</gene>
<protein>
    <recommendedName>
        <fullName evidence="3">Tick transposon</fullName>
    </recommendedName>
</protein>
<reference evidence="1" key="1">
    <citation type="journal article" date="2020" name="Cell">
        <title>Large-Scale Comparative Analyses of Tick Genomes Elucidate Their Genetic Diversity and Vector Capacities.</title>
        <authorList>
            <consortium name="Tick Genome and Microbiome Consortium (TIGMIC)"/>
            <person name="Jia N."/>
            <person name="Wang J."/>
            <person name="Shi W."/>
            <person name="Du L."/>
            <person name="Sun Y."/>
            <person name="Zhan W."/>
            <person name="Jiang J.F."/>
            <person name="Wang Q."/>
            <person name="Zhang B."/>
            <person name="Ji P."/>
            <person name="Bell-Sakyi L."/>
            <person name="Cui X.M."/>
            <person name="Yuan T.T."/>
            <person name="Jiang B.G."/>
            <person name="Yang W.F."/>
            <person name="Lam T.T."/>
            <person name="Chang Q.C."/>
            <person name="Ding S.J."/>
            <person name="Wang X.J."/>
            <person name="Zhu J.G."/>
            <person name="Ruan X.D."/>
            <person name="Zhao L."/>
            <person name="Wei J.T."/>
            <person name="Ye R.Z."/>
            <person name="Que T.C."/>
            <person name="Du C.H."/>
            <person name="Zhou Y.H."/>
            <person name="Cheng J.X."/>
            <person name="Dai P.F."/>
            <person name="Guo W.B."/>
            <person name="Han X.H."/>
            <person name="Huang E.J."/>
            <person name="Li L.F."/>
            <person name="Wei W."/>
            <person name="Gao Y.C."/>
            <person name="Liu J.Z."/>
            <person name="Shao H.Z."/>
            <person name="Wang X."/>
            <person name="Wang C.C."/>
            <person name="Yang T.C."/>
            <person name="Huo Q.B."/>
            <person name="Li W."/>
            <person name="Chen H.Y."/>
            <person name="Chen S.E."/>
            <person name="Zhou L.G."/>
            <person name="Ni X.B."/>
            <person name="Tian J.H."/>
            <person name="Sheng Y."/>
            <person name="Liu T."/>
            <person name="Pan Y.S."/>
            <person name="Xia L.Y."/>
            <person name="Li J."/>
            <person name="Zhao F."/>
            <person name="Cao W.C."/>
        </authorList>
    </citation>
    <scope>NUCLEOTIDE SEQUENCE</scope>
    <source>
        <strain evidence="1">Rmic-2018</strain>
    </source>
</reference>
<dbReference type="Proteomes" id="UP000821866">
    <property type="component" value="Chromosome 1"/>
</dbReference>
<reference evidence="1" key="2">
    <citation type="submission" date="2021-09" db="EMBL/GenBank/DDBJ databases">
        <authorList>
            <person name="Jia N."/>
            <person name="Wang J."/>
            <person name="Shi W."/>
            <person name="Du L."/>
            <person name="Sun Y."/>
            <person name="Zhan W."/>
            <person name="Jiang J."/>
            <person name="Wang Q."/>
            <person name="Zhang B."/>
            <person name="Ji P."/>
            <person name="Sakyi L.B."/>
            <person name="Cui X."/>
            <person name="Yuan T."/>
            <person name="Jiang B."/>
            <person name="Yang W."/>
            <person name="Lam T.T.-Y."/>
            <person name="Chang Q."/>
            <person name="Ding S."/>
            <person name="Wang X."/>
            <person name="Zhu J."/>
            <person name="Ruan X."/>
            <person name="Zhao L."/>
            <person name="Wei J."/>
            <person name="Que T."/>
            <person name="Du C."/>
            <person name="Cheng J."/>
            <person name="Dai P."/>
            <person name="Han X."/>
            <person name="Huang E."/>
            <person name="Gao Y."/>
            <person name="Liu J."/>
            <person name="Shao H."/>
            <person name="Ye R."/>
            <person name="Li L."/>
            <person name="Wei W."/>
            <person name="Wang X."/>
            <person name="Wang C."/>
            <person name="Huo Q."/>
            <person name="Li W."/>
            <person name="Guo W."/>
            <person name="Chen H."/>
            <person name="Chen S."/>
            <person name="Zhou L."/>
            <person name="Zhou L."/>
            <person name="Ni X."/>
            <person name="Tian J."/>
            <person name="Zhou Y."/>
            <person name="Sheng Y."/>
            <person name="Liu T."/>
            <person name="Pan Y."/>
            <person name="Xia L."/>
            <person name="Li J."/>
            <person name="Zhao F."/>
            <person name="Cao W."/>
        </authorList>
    </citation>
    <scope>NUCLEOTIDE SEQUENCE</scope>
    <source>
        <strain evidence="1">Rmic-2018</strain>
        <tissue evidence="1">Larvae</tissue>
    </source>
</reference>
<name>A0A9J6EXC7_RHIMP</name>
<accession>A0A9J6EXC7</accession>
<evidence type="ECO:0008006" key="3">
    <source>
        <dbReference type="Google" id="ProtNLM"/>
    </source>
</evidence>
<sequence>MDKHLLHLWDTHRGLLRRLKRQKHNRRLRLRIVTVTREAEEYATELSRRNWDQKCNELQGTLGFKRTWVLLWALIDPTTTKTKSCKTTQNIAHRFEGTDWELLEHIKQRYIDDKTNTDCSRAYTGEANPALDEPITTEEVQHAMLSDKEHYTRKGWYQQRYDTEPR</sequence>
<dbReference type="AlphaFoldDB" id="A0A9J6EXC7"/>
<organism evidence="1 2">
    <name type="scientific">Rhipicephalus microplus</name>
    <name type="common">Cattle tick</name>
    <name type="synonym">Boophilus microplus</name>
    <dbReference type="NCBI Taxonomy" id="6941"/>
    <lineage>
        <taxon>Eukaryota</taxon>
        <taxon>Metazoa</taxon>
        <taxon>Ecdysozoa</taxon>
        <taxon>Arthropoda</taxon>
        <taxon>Chelicerata</taxon>
        <taxon>Arachnida</taxon>
        <taxon>Acari</taxon>
        <taxon>Parasitiformes</taxon>
        <taxon>Ixodida</taxon>
        <taxon>Ixodoidea</taxon>
        <taxon>Ixodidae</taxon>
        <taxon>Rhipicephalinae</taxon>
        <taxon>Rhipicephalus</taxon>
        <taxon>Boophilus</taxon>
    </lineage>
</organism>
<comment type="caution">
    <text evidence="1">The sequence shown here is derived from an EMBL/GenBank/DDBJ whole genome shotgun (WGS) entry which is preliminary data.</text>
</comment>
<dbReference type="EMBL" id="JABSTU010000001">
    <property type="protein sequence ID" value="KAH8039010.1"/>
    <property type="molecule type" value="Genomic_DNA"/>
</dbReference>
<keyword evidence="2" id="KW-1185">Reference proteome</keyword>
<evidence type="ECO:0000313" key="1">
    <source>
        <dbReference type="EMBL" id="KAH8039010.1"/>
    </source>
</evidence>